<evidence type="ECO:0000313" key="1">
    <source>
        <dbReference type="EMBL" id="GLR68737.1"/>
    </source>
</evidence>
<dbReference type="RefSeq" id="WP_284259594.1">
    <property type="nucleotide sequence ID" value="NZ_BSOS01000094.1"/>
</dbReference>
<sequence length="159" mass="16958">MAIINAQGREVADSWTTSEPDAAPAPYAIIPLADLPPAGEKLPAPLGVQLPPGAVLEDIAARLGSFALIAIEFPKFRDGRGFTLARTLRQKYGFKGEIRAVGHVIPDQFVALLRCGFSTLSTSPEHPAAQWHLPSATSPENPAHPGQLLHRLMNRGLAA</sequence>
<reference evidence="2" key="1">
    <citation type="journal article" date="2019" name="Int. J. Syst. Evol. Microbiol.">
        <title>The Global Catalogue of Microorganisms (GCM) 10K type strain sequencing project: providing services to taxonomists for standard genome sequencing and annotation.</title>
        <authorList>
            <consortium name="The Broad Institute Genomics Platform"/>
            <consortium name="The Broad Institute Genome Sequencing Center for Infectious Disease"/>
            <person name="Wu L."/>
            <person name="Ma J."/>
        </authorList>
    </citation>
    <scope>NUCLEOTIDE SEQUENCE [LARGE SCALE GENOMIC DNA]</scope>
    <source>
        <strain evidence="2">NBRC 112502</strain>
    </source>
</reference>
<evidence type="ECO:0000313" key="2">
    <source>
        <dbReference type="Proteomes" id="UP001156641"/>
    </source>
</evidence>
<accession>A0ABQ6ADL4</accession>
<organism evidence="1 2">
    <name type="scientific">Acidocella aquatica</name>
    <dbReference type="NCBI Taxonomy" id="1922313"/>
    <lineage>
        <taxon>Bacteria</taxon>
        <taxon>Pseudomonadati</taxon>
        <taxon>Pseudomonadota</taxon>
        <taxon>Alphaproteobacteria</taxon>
        <taxon>Acetobacterales</taxon>
        <taxon>Acidocellaceae</taxon>
        <taxon>Acidocella</taxon>
    </lineage>
</organism>
<name>A0ABQ6ADL4_9PROT</name>
<evidence type="ECO:0008006" key="3">
    <source>
        <dbReference type="Google" id="ProtNLM"/>
    </source>
</evidence>
<keyword evidence="2" id="KW-1185">Reference proteome</keyword>
<dbReference type="Pfam" id="PF06073">
    <property type="entry name" value="DUF934"/>
    <property type="match status" value="1"/>
</dbReference>
<protein>
    <recommendedName>
        <fullName evidence="3">DUF934 domain-containing protein</fullName>
    </recommendedName>
</protein>
<dbReference type="EMBL" id="BSOS01000094">
    <property type="protein sequence ID" value="GLR68737.1"/>
    <property type="molecule type" value="Genomic_DNA"/>
</dbReference>
<dbReference type="InterPro" id="IPR008318">
    <property type="entry name" value="UCP030820"/>
</dbReference>
<dbReference type="Proteomes" id="UP001156641">
    <property type="component" value="Unassembled WGS sequence"/>
</dbReference>
<proteinExistence type="predicted"/>
<comment type="caution">
    <text evidence="1">The sequence shown here is derived from an EMBL/GenBank/DDBJ whole genome shotgun (WGS) entry which is preliminary data.</text>
</comment>
<gene>
    <name evidence="1" type="ORF">GCM10010909_34190</name>
</gene>